<evidence type="ECO:0000313" key="1">
    <source>
        <dbReference type="EMBL" id="CDW48153.1"/>
    </source>
</evidence>
<organism evidence="1">
    <name type="scientific">Lepeophtheirus salmonis</name>
    <name type="common">Salmon louse</name>
    <name type="synonym">Caligus salmonis</name>
    <dbReference type="NCBI Taxonomy" id="72036"/>
    <lineage>
        <taxon>Eukaryota</taxon>
        <taxon>Metazoa</taxon>
        <taxon>Ecdysozoa</taxon>
        <taxon>Arthropoda</taxon>
        <taxon>Crustacea</taxon>
        <taxon>Multicrustacea</taxon>
        <taxon>Hexanauplia</taxon>
        <taxon>Copepoda</taxon>
        <taxon>Siphonostomatoida</taxon>
        <taxon>Caligidae</taxon>
        <taxon>Lepeophtheirus</taxon>
    </lineage>
</organism>
<sequence length="43" mass="5208">MLSCHDVLSDLQVAMTRGKQIHRREIFRCRFSFYSKSNKELYI</sequence>
<dbReference type="EMBL" id="HACA01030792">
    <property type="protein sequence ID" value="CDW48153.1"/>
    <property type="molecule type" value="Transcribed_RNA"/>
</dbReference>
<name>A0A0K2VC90_LEPSM</name>
<protein>
    <submittedName>
        <fullName evidence="1">Uncharacterized protein</fullName>
    </submittedName>
</protein>
<reference evidence="1" key="1">
    <citation type="submission" date="2014-05" db="EMBL/GenBank/DDBJ databases">
        <authorList>
            <person name="Chronopoulou M."/>
        </authorList>
    </citation>
    <scope>NUCLEOTIDE SEQUENCE</scope>
    <source>
        <tissue evidence="1">Whole organism</tissue>
    </source>
</reference>
<accession>A0A0K2VC90</accession>
<dbReference type="AlphaFoldDB" id="A0A0K2VC90"/>
<proteinExistence type="predicted"/>